<evidence type="ECO:0000313" key="1">
    <source>
        <dbReference type="EMBL" id="BCI54982.1"/>
    </source>
</evidence>
<organism evidence="1 2">
    <name type="scientific">Mycolicibacterium litorale</name>
    <dbReference type="NCBI Taxonomy" id="758802"/>
    <lineage>
        <taxon>Bacteria</taxon>
        <taxon>Bacillati</taxon>
        <taxon>Actinomycetota</taxon>
        <taxon>Actinomycetes</taxon>
        <taxon>Mycobacteriales</taxon>
        <taxon>Mycobacteriaceae</taxon>
        <taxon>Mycolicibacterium</taxon>
    </lineage>
</organism>
<protein>
    <submittedName>
        <fullName evidence="1">Uncharacterized protein</fullName>
    </submittedName>
</protein>
<sequence length="64" mass="6940">MTVDNPKRPEVETGFAARAAVVISNWLLRTFAPNYSKIIEGAIRYALIAAAEDYRNEVGGGVGE</sequence>
<proteinExistence type="predicted"/>
<name>A0A6S6PA39_9MYCO</name>
<dbReference type="EMBL" id="AP023287">
    <property type="protein sequence ID" value="BCI54982.1"/>
    <property type="molecule type" value="Genomic_DNA"/>
</dbReference>
<accession>A0A6S6PA39</accession>
<reference evidence="1 2" key="1">
    <citation type="submission" date="2020-07" db="EMBL/GenBank/DDBJ databases">
        <title>Complete genome sequence of Mycolicibacterium litorale like strain isolated from cardiac implantable electronic device infection.</title>
        <authorList>
            <person name="Fukano H."/>
            <person name="Miyama H."/>
            <person name="Hoshino Y."/>
        </authorList>
    </citation>
    <scope>NUCLEOTIDE SEQUENCE [LARGE SCALE GENOMIC DNA]</scope>
    <source>
        <strain evidence="1 2">NIIDNTM18</strain>
    </source>
</reference>
<evidence type="ECO:0000313" key="2">
    <source>
        <dbReference type="Proteomes" id="UP000515734"/>
    </source>
</evidence>
<gene>
    <name evidence="1" type="ORF">NIIDNTM18_42600</name>
</gene>
<dbReference type="AlphaFoldDB" id="A0A6S6PA39"/>
<dbReference type="Proteomes" id="UP000515734">
    <property type="component" value="Chromosome"/>
</dbReference>